<evidence type="ECO:0000259" key="13">
    <source>
        <dbReference type="PROSITE" id="PS51674"/>
    </source>
</evidence>
<accession>A0ABY6QQE5</accession>
<organism evidence="14 15">
    <name type="scientific">Streptomyces tanashiensis</name>
    <dbReference type="NCBI Taxonomy" id="67367"/>
    <lineage>
        <taxon>Bacteria</taxon>
        <taxon>Bacillati</taxon>
        <taxon>Actinomycetota</taxon>
        <taxon>Actinomycetes</taxon>
        <taxon>Kitasatosporales</taxon>
        <taxon>Streptomycetaceae</taxon>
        <taxon>Streptomyces</taxon>
    </lineage>
</organism>
<name>A0ABY6QQE5_9ACTN</name>
<dbReference type="PROSITE" id="PS51674">
    <property type="entry name" value="4FE4S_WBL"/>
    <property type="match status" value="1"/>
</dbReference>
<feature type="binding site" evidence="12">
    <location>
        <position position="62"/>
    </location>
    <ligand>
        <name>[4Fe-4S] cluster</name>
        <dbReference type="ChEBI" id="CHEBI:49883"/>
    </ligand>
</feature>
<evidence type="ECO:0000256" key="5">
    <source>
        <dbReference type="ARBA" id="ARBA00022723"/>
    </source>
</evidence>
<keyword evidence="9 12" id="KW-0238">DNA-binding</keyword>
<dbReference type="Proteomes" id="UP001164506">
    <property type="component" value="Chromosome"/>
</dbReference>
<feature type="binding site" evidence="12">
    <location>
        <position position="23"/>
    </location>
    <ligand>
        <name>[4Fe-4S] cluster</name>
        <dbReference type="ChEBI" id="CHEBI:49883"/>
    </ligand>
</feature>
<keyword evidence="15" id="KW-1185">Reference proteome</keyword>
<comment type="similarity">
    <text evidence="2 12">Belongs to the WhiB family.</text>
</comment>
<evidence type="ECO:0000256" key="4">
    <source>
        <dbReference type="ARBA" id="ARBA00022490"/>
    </source>
</evidence>
<dbReference type="InterPro" id="IPR003482">
    <property type="entry name" value="Whib"/>
</dbReference>
<comment type="PTM">
    <text evidence="12">The Fe-S cluster can be nitrosylated by nitric oxide (NO).</text>
</comment>
<evidence type="ECO:0000256" key="8">
    <source>
        <dbReference type="ARBA" id="ARBA00023015"/>
    </source>
</evidence>
<keyword evidence="5 12" id="KW-0479">Metal-binding</keyword>
<keyword evidence="7 12" id="KW-0411">Iron-sulfur</keyword>
<dbReference type="PANTHER" id="PTHR38839">
    <property type="entry name" value="TRANSCRIPTIONAL REGULATOR WHID-RELATED"/>
    <property type="match status" value="1"/>
</dbReference>
<keyword evidence="11 12" id="KW-0804">Transcription</keyword>
<comment type="cofactor">
    <cofactor evidence="12">
        <name>[4Fe-4S] cluster</name>
        <dbReference type="ChEBI" id="CHEBI:49883"/>
    </cofactor>
    <text evidence="12">Binds 1 [4Fe-4S] cluster per subunit. Following nitrosylation of the [4Fe-4S] cluster binds 1 [4Fe-8(NO)] cluster per subunit.</text>
</comment>
<keyword evidence="6 12" id="KW-0408">Iron</keyword>
<evidence type="ECO:0000256" key="6">
    <source>
        <dbReference type="ARBA" id="ARBA00023004"/>
    </source>
</evidence>
<dbReference type="GeneID" id="95597949"/>
<dbReference type="RefSeq" id="WP_190102939.1">
    <property type="nucleotide sequence ID" value="NZ_BMUH01000004.1"/>
</dbReference>
<gene>
    <name evidence="12" type="primary">whiB</name>
    <name evidence="14" type="ORF">LDH80_00860</name>
</gene>
<evidence type="ECO:0000256" key="10">
    <source>
        <dbReference type="ARBA" id="ARBA00023157"/>
    </source>
</evidence>
<protein>
    <recommendedName>
        <fullName evidence="12">Transcriptional regulator WhiB</fullName>
    </recommendedName>
</protein>
<sequence>MSKVSHLPGRAEHQWAWQRAAACRGLGTEVFFPPDGERGESRVMREKAAKAVCDRCPVQDQCLRHAVSVAEPYGVWGGRTVSERQAFGATDAAAA</sequence>
<keyword evidence="4 12" id="KW-0963">Cytoplasm</keyword>
<feature type="binding site" evidence="12">
    <location>
        <position position="56"/>
    </location>
    <ligand>
        <name>[4Fe-4S] cluster</name>
        <dbReference type="ChEBI" id="CHEBI:49883"/>
    </ligand>
</feature>
<evidence type="ECO:0000256" key="1">
    <source>
        <dbReference type="ARBA" id="ARBA00004496"/>
    </source>
</evidence>
<feature type="domain" description="4Fe-4S Wbl-type" evidence="13">
    <location>
        <begin position="22"/>
        <end position="86"/>
    </location>
</feature>
<evidence type="ECO:0000256" key="11">
    <source>
        <dbReference type="ARBA" id="ARBA00023163"/>
    </source>
</evidence>
<keyword evidence="10 12" id="KW-1015">Disulfide bond</keyword>
<feature type="binding site" evidence="12">
    <location>
        <position position="53"/>
    </location>
    <ligand>
        <name>[4Fe-4S] cluster</name>
        <dbReference type="ChEBI" id="CHEBI:49883"/>
    </ligand>
</feature>
<evidence type="ECO:0000313" key="15">
    <source>
        <dbReference type="Proteomes" id="UP001164506"/>
    </source>
</evidence>
<evidence type="ECO:0000256" key="3">
    <source>
        <dbReference type="ARBA" id="ARBA00022485"/>
    </source>
</evidence>
<evidence type="ECO:0000256" key="2">
    <source>
        <dbReference type="ARBA" id="ARBA00006597"/>
    </source>
</evidence>
<reference evidence="14" key="1">
    <citation type="submission" date="2021-09" db="EMBL/GenBank/DDBJ databases">
        <title>Complete genome sequence and metabolic characterization of Streptomyces tanashiensis DSM 731 the producer of antibacterial Kalafungin and diverse secondary metabolites.</title>
        <authorList>
            <person name="Abbasi M.N."/>
            <person name="Anwar M.N."/>
            <person name="Alam K."/>
            <person name="Shoaib M."/>
            <person name="Lin Z."/>
            <person name="Hayat M."/>
            <person name="Ali M.I."/>
            <person name="Malik H.M.T."/>
            <person name="Ahmed I."/>
            <person name="Li A."/>
            <person name="Hailong Wang H."/>
            <person name="Zhang Y."/>
        </authorList>
    </citation>
    <scope>NUCLEOTIDE SEQUENCE</scope>
    <source>
        <strain evidence="14">Kala</strain>
    </source>
</reference>
<dbReference type="HAMAP" id="MF_01479">
    <property type="entry name" value="WhiB"/>
    <property type="match status" value="1"/>
</dbReference>
<dbReference type="Pfam" id="PF02467">
    <property type="entry name" value="Whib"/>
    <property type="match status" value="1"/>
</dbReference>
<evidence type="ECO:0000256" key="12">
    <source>
        <dbReference type="HAMAP-Rule" id="MF_01479"/>
    </source>
</evidence>
<comment type="PTM">
    <text evidence="12">Upon Fe-S cluster removal intramolecular disulfide bonds are formed.</text>
</comment>
<evidence type="ECO:0000256" key="7">
    <source>
        <dbReference type="ARBA" id="ARBA00023014"/>
    </source>
</evidence>
<dbReference type="EMBL" id="CP084204">
    <property type="protein sequence ID" value="UZX19381.1"/>
    <property type="molecule type" value="Genomic_DNA"/>
</dbReference>
<dbReference type="InterPro" id="IPR034768">
    <property type="entry name" value="4FE4S_WBL"/>
</dbReference>
<comment type="subcellular location">
    <subcellularLocation>
        <location evidence="1 12">Cytoplasm</location>
    </subcellularLocation>
</comment>
<proteinExistence type="inferred from homology"/>
<dbReference type="PANTHER" id="PTHR38839:SF5">
    <property type="entry name" value="TRANSCRIPTIONAL REGULATOR WHID"/>
    <property type="match status" value="1"/>
</dbReference>
<keyword evidence="8 12" id="KW-0805">Transcription regulation</keyword>
<evidence type="ECO:0000313" key="14">
    <source>
        <dbReference type="EMBL" id="UZX19381.1"/>
    </source>
</evidence>
<evidence type="ECO:0000256" key="9">
    <source>
        <dbReference type="ARBA" id="ARBA00023125"/>
    </source>
</evidence>
<comment type="function">
    <text evidence="12">Acts as a transcriptional regulator. Probably redox-responsive. The apo- but not holo-form probably binds DNA.</text>
</comment>
<keyword evidence="3 12" id="KW-0004">4Fe-4S</keyword>